<keyword evidence="12 16" id="KW-0472">Membrane</keyword>
<feature type="transmembrane region" description="Helical" evidence="16">
    <location>
        <begin position="45"/>
        <end position="64"/>
    </location>
</feature>
<evidence type="ECO:0000259" key="17">
    <source>
        <dbReference type="PROSITE" id="PS50089"/>
    </source>
</evidence>
<evidence type="ECO:0000256" key="15">
    <source>
        <dbReference type="SAM" id="MobiDB-lite"/>
    </source>
</evidence>
<keyword evidence="10" id="KW-0862">Zinc</keyword>
<dbReference type="OMA" id="IRYFARA"/>
<keyword evidence="5" id="KW-0808">Transferase</keyword>
<dbReference type="InterPro" id="IPR001841">
    <property type="entry name" value="Znf_RING"/>
</dbReference>
<evidence type="ECO:0000256" key="1">
    <source>
        <dbReference type="ARBA" id="ARBA00000900"/>
    </source>
</evidence>
<keyword evidence="19" id="KW-1185">Reference proteome</keyword>
<comment type="subcellular location">
    <subcellularLocation>
        <location evidence="2">Membrane</location>
        <topology evidence="2">Single-pass membrane protein</topology>
    </subcellularLocation>
</comment>
<evidence type="ECO:0000256" key="4">
    <source>
        <dbReference type="ARBA" id="ARBA00012483"/>
    </source>
</evidence>
<comment type="pathway">
    <text evidence="3">Protein modification; protein ubiquitination.</text>
</comment>
<keyword evidence="9" id="KW-0833">Ubl conjugation pathway</keyword>
<dbReference type="PANTHER" id="PTHR46913:SF1">
    <property type="entry name" value="RING-H2 FINGER PROTEIN ATL16"/>
    <property type="match status" value="1"/>
</dbReference>
<comment type="similarity">
    <text evidence="13">Belongs to the RING-type zinc finger family. ATL subfamily.</text>
</comment>
<dbReference type="SUPFAM" id="SSF57850">
    <property type="entry name" value="RING/U-box"/>
    <property type="match status" value="1"/>
</dbReference>
<evidence type="ECO:0000256" key="7">
    <source>
        <dbReference type="ARBA" id="ARBA00022723"/>
    </source>
</evidence>
<evidence type="ECO:0000256" key="5">
    <source>
        <dbReference type="ARBA" id="ARBA00022679"/>
    </source>
</evidence>
<sequence length="243" mass="26306">MADPHEAGDSDKRLPHPPSSSAPKLGFNNSTQNQQQQPFDSSMCLTILVLLAALFFMGFFSIYIRRFAHDSPVEISRRRRLRSPSPSSSSYTLAAASPAATRLCGARKGLDFTTIQSLPVLAYSSGFGKHPLVVDCPVCLTEFEEGEGVKMLPSCQHLFHPECIDTWLLSRASCPVCRASRIFAAAEQEERVGGEVAMEMEAAADGGDGGVVAGAEDEMMRRCCSCSNLLVSVRGGLERTRSI</sequence>
<proteinExistence type="inferred from homology"/>
<feature type="compositionally biased region" description="Polar residues" evidence="15">
    <location>
        <begin position="19"/>
        <end position="35"/>
    </location>
</feature>
<accession>A0A7N0TSW0</accession>
<dbReference type="Pfam" id="PF13639">
    <property type="entry name" value="zf-RING_2"/>
    <property type="match status" value="1"/>
</dbReference>
<evidence type="ECO:0000256" key="16">
    <source>
        <dbReference type="SAM" id="Phobius"/>
    </source>
</evidence>
<dbReference type="InterPro" id="IPR044600">
    <property type="entry name" value="ATL1/ATL16-like"/>
</dbReference>
<dbReference type="EC" id="2.3.2.27" evidence="4"/>
<keyword evidence="8 14" id="KW-0863">Zinc-finger</keyword>
<evidence type="ECO:0000256" key="2">
    <source>
        <dbReference type="ARBA" id="ARBA00004167"/>
    </source>
</evidence>
<dbReference type="EnsemblPlants" id="Kaladp0045s0163.1.v1.1">
    <property type="protein sequence ID" value="Kaladp0045s0163.1.v1.1.CDS.1"/>
    <property type="gene ID" value="Kaladp0045s0163.v1.1"/>
</dbReference>
<comment type="catalytic activity">
    <reaction evidence="1">
        <text>S-ubiquitinyl-[E2 ubiquitin-conjugating enzyme]-L-cysteine + [acceptor protein]-L-lysine = [E2 ubiquitin-conjugating enzyme]-L-cysteine + N(6)-ubiquitinyl-[acceptor protein]-L-lysine.</text>
        <dbReference type="EC" id="2.3.2.27"/>
    </reaction>
</comment>
<dbReference type="GO" id="GO:0016020">
    <property type="term" value="C:membrane"/>
    <property type="evidence" value="ECO:0007669"/>
    <property type="project" value="UniProtKB-SubCell"/>
</dbReference>
<reference evidence="18" key="1">
    <citation type="submission" date="2021-01" db="UniProtKB">
        <authorList>
            <consortium name="EnsemblPlants"/>
        </authorList>
    </citation>
    <scope>IDENTIFICATION</scope>
</reference>
<feature type="region of interest" description="Disordered" evidence="15">
    <location>
        <begin position="1"/>
        <end position="35"/>
    </location>
</feature>
<evidence type="ECO:0000256" key="3">
    <source>
        <dbReference type="ARBA" id="ARBA00004906"/>
    </source>
</evidence>
<dbReference type="FunFam" id="3.30.40.10:FF:000187">
    <property type="entry name" value="E3 ubiquitin-protein ligase ATL6"/>
    <property type="match status" value="1"/>
</dbReference>
<evidence type="ECO:0000256" key="8">
    <source>
        <dbReference type="ARBA" id="ARBA00022771"/>
    </source>
</evidence>
<dbReference type="GO" id="GO:0061630">
    <property type="term" value="F:ubiquitin protein ligase activity"/>
    <property type="evidence" value="ECO:0007669"/>
    <property type="project" value="UniProtKB-EC"/>
</dbReference>
<evidence type="ECO:0000256" key="9">
    <source>
        <dbReference type="ARBA" id="ARBA00022786"/>
    </source>
</evidence>
<dbReference type="Gramene" id="Kaladp0045s0163.1.v1.1">
    <property type="protein sequence ID" value="Kaladp0045s0163.1.v1.1.CDS.1"/>
    <property type="gene ID" value="Kaladp0045s0163.v1.1"/>
</dbReference>
<name>A0A7N0TSW0_KALFE</name>
<organism evidence="18 19">
    <name type="scientific">Kalanchoe fedtschenkoi</name>
    <name type="common">Lavender scallops</name>
    <name type="synonym">South American air plant</name>
    <dbReference type="NCBI Taxonomy" id="63787"/>
    <lineage>
        <taxon>Eukaryota</taxon>
        <taxon>Viridiplantae</taxon>
        <taxon>Streptophyta</taxon>
        <taxon>Embryophyta</taxon>
        <taxon>Tracheophyta</taxon>
        <taxon>Spermatophyta</taxon>
        <taxon>Magnoliopsida</taxon>
        <taxon>eudicotyledons</taxon>
        <taxon>Gunneridae</taxon>
        <taxon>Pentapetalae</taxon>
        <taxon>Saxifragales</taxon>
        <taxon>Crassulaceae</taxon>
        <taxon>Kalanchoe</taxon>
    </lineage>
</organism>
<feature type="domain" description="RING-type" evidence="17">
    <location>
        <begin position="136"/>
        <end position="178"/>
    </location>
</feature>
<keyword evidence="7" id="KW-0479">Metal-binding</keyword>
<evidence type="ECO:0000256" key="11">
    <source>
        <dbReference type="ARBA" id="ARBA00022989"/>
    </source>
</evidence>
<dbReference type="GO" id="GO:0008270">
    <property type="term" value="F:zinc ion binding"/>
    <property type="evidence" value="ECO:0007669"/>
    <property type="project" value="UniProtKB-KW"/>
</dbReference>
<evidence type="ECO:0000256" key="10">
    <source>
        <dbReference type="ARBA" id="ARBA00022833"/>
    </source>
</evidence>
<evidence type="ECO:0000256" key="13">
    <source>
        <dbReference type="ARBA" id="ARBA00024209"/>
    </source>
</evidence>
<dbReference type="PROSITE" id="PS50089">
    <property type="entry name" value="ZF_RING_2"/>
    <property type="match status" value="1"/>
</dbReference>
<dbReference type="InterPro" id="IPR013083">
    <property type="entry name" value="Znf_RING/FYVE/PHD"/>
</dbReference>
<protein>
    <recommendedName>
        <fullName evidence="4">RING-type E3 ubiquitin transferase</fullName>
        <ecNumber evidence="4">2.3.2.27</ecNumber>
    </recommendedName>
</protein>
<evidence type="ECO:0000256" key="14">
    <source>
        <dbReference type="PROSITE-ProRule" id="PRU00175"/>
    </source>
</evidence>
<evidence type="ECO:0000313" key="19">
    <source>
        <dbReference type="Proteomes" id="UP000594263"/>
    </source>
</evidence>
<dbReference type="PANTHER" id="PTHR46913">
    <property type="entry name" value="RING-H2 FINGER PROTEIN ATL16"/>
    <property type="match status" value="1"/>
</dbReference>
<dbReference type="GO" id="GO:0016567">
    <property type="term" value="P:protein ubiquitination"/>
    <property type="evidence" value="ECO:0007669"/>
    <property type="project" value="InterPro"/>
</dbReference>
<dbReference type="Gene3D" id="3.30.40.10">
    <property type="entry name" value="Zinc/RING finger domain, C3HC4 (zinc finger)"/>
    <property type="match status" value="1"/>
</dbReference>
<keyword evidence="6 16" id="KW-0812">Transmembrane</keyword>
<evidence type="ECO:0000256" key="6">
    <source>
        <dbReference type="ARBA" id="ARBA00022692"/>
    </source>
</evidence>
<evidence type="ECO:0000313" key="18">
    <source>
        <dbReference type="EnsemblPlants" id="Kaladp0045s0163.1.v1.1.CDS.1"/>
    </source>
</evidence>
<keyword evidence="11 16" id="KW-1133">Transmembrane helix</keyword>
<dbReference type="Proteomes" id="UP000594263">
    <property type="component" value="Unplaced"/>
</dbReference>
<dbReference type="AlphaFoldDB" id="A0A7N0TSW0"/>
<feature type="compositionally biased region" description="Basic and acidic residues" evidence="15">
    <location>
        <begin position="1"/>
        <end position="14"/>
    </location>
</feature>
<dbReference type="CDD" id="cd16461">
    <property type="entry name" value="RING-H2_EL5-like"/>
    <property type="match status" value="1"/>
</dbReference>
<evidence type="ECO:0000256" key="12">
    <source>
        <dbReference type="ARBA" id="ARBA00023136"/>
    </source>
</evidence>
<dbReference type="SMART" id="SM00184">
    <property type="entry name" value="RING"/>
    <property type="match status" value="1"/>
</dbReference>